<dbReference type="Pfam" id="PF00496">
    <property type="entry name" value="SBP_bac_5"/>
    <property type="match status" value="1"/>
</dbReference>
<name>A0A4D7B3U7_9HYPH</name>
<dbReference type="AlphaFoldDB" id="A0A4D7B3U7"/>
<evidence type="ECO:0000313" key="4">
    <source>
        <dbReference type="EMBL" id="QCI65703.1"/>
    </source>
</evidence>
<dbReference type="PANTHER" id="PTHR30290:SF83">
    <property type="entry name" value="ABC TRANSPORTER SUBSTRATE-BINDING PROTEIN"/>
    <property type="match status" value="1"/>
</dbReference>
<dbReference type="PANTHER" id="PTHR30290">
    <property type="entry name" value="PERIPLASMIC BINDING COMPONENT OF ABC TRANSPORTER"/>
    <property type="match status" value="1"/>
</dbReference>
<protein>
    <submittedName>
        <fullName evidence="4">ABC transporter substrate-binding protein</fullName>
    </submittedName>
</protein>
<sequence>MSRLTPSHLTFTRRVVLQGAAALAGGAAMTGPAASQTGGQPLRIGISLSDVPRMWGGPEGGFEGVRFGGYMVFDALINWDMTKADELSRLTPGLAESWRVDPTDKKRWILTLRQGVKFHDGTPFDVEAAIWNLDSVFKQDAPQYHAPRSGLIRSRLSSLASYEKIDDSSIAISTQFVDGAFPFQLAYLWFVSPARLTELGGDWQKFAVNPAGTGPYKVVSVTPRERTELEANGAYWDSKRVPKTPRTVLIPIPDGNARIAALRAGTIDIAETLPPDAIPSLKAAGMAVVQNSYPHIWAWRLNVNPGTPFADVRVRKAANLAIDREGMVQLLSGTAQAAKGNVLAGEPWFGKPGFDIRYDVDAARKLMGEAGYGPARRLAVKVVIASGGGGQMVPMPMNEMMQENLKDVFIDVTFEVVDFTTIINMLRGGTRSDQQRGVHAINIAIPSIEPTAGWTIYDSGLTAPRGNNWGWYNNPAVDQQIKVMREAVDQPAQDAAMARLHELLVDDAAALFVVHDLNPRGLSPRVKGFVQARNWFQDYTPVVVGPAA</sequence>
<dbReference type="PIRSF" id="PIRSF002741">
    <property type="entry name" value="MppA"/>
    <property type="match status" value="1"/>
</dbReference>
<evidence type="ECO:0000256" key="2">
    <source>
        <dbReference type="ARBA" id="ARBA00005695"/>
    </source>
</evidence>
<dbReference type="RefSeq" id="WP_136961149.1">
    <property type="nucleotide sequence ID" value="NZ_CP039690.1"/>
</dbReference>
<reference evidence="4 5" key="1">
    <citation type="submission" date="2019-04" db="EMBL/GenBank/DDBJ databases">
        <title>Phreatobacter aquaticus sp. nov.</title>
        <authorList>
            <person name="Choi A."/>
        </authorList>
    </citation>
    <scope>NUCLEOTIDE SEQUENCE [LARGE SCALE GENOMIC DNA]</scope>
    <source>
        <strain evidence="4 5">KCTC 52518</strain>
    </source>
</reference>
<evidence type="ECO:0000256" key="1">
    <source>
        <dbReference type="ARBA" id="ARBA00004418"/>
    </source>
</evidence>
<dbReference type="CDD" id="cd08495">
    <property type="entry name" value="PBP2_NikA_DppA_OppA_like_8"/>
    <property type="match status" value="1"/>
</dbReference>
<dbReference type="SUPFAM" id="SSF53850">
    <property type="entry name" value="Periplasmic binding protein-like II"/>
    <property type="match status" value="1"/>
</dbReference>
<dbReference type="GO" id="GO:0015833">
    <property type="term" value="P:peptide transport"/>
    <property type="evidence" value="ECO:0007669"/>
    <property type="project" value="TreeGrafter"/>
</dbReference>
<dbReference type="GO" id="GO:0043190">
    <property type="term" value="C:ATP-binding cassette (ABC) transporter complex"/>
    <property type="evidence" value="ECO:0007669"/>
    <property type="project" value="InterPro"/>
</dbReference>
<accession>A0A4D7B3U7</accession>
<organism evidence="4 5">
    <name type="scientific">Phreatobacter stygius</name>
    <dbReference type="NCBI Taxonomy" id="1940610"/>
    <lineage>
        <taxon>Bacteria</taxon>
        <taxon>Pseudomonadati</taxon>
        <taxon>Pseudomonadota</taxon>
        <taxon>Alphaproteobacteria</taxon>
        <taxon>Hyphomicrobiales</taxon>
        <taxon>Phreatobacteraceae</taxon>
        <taxon>Phreatobacter</taxon>
    </lineage>
</organism>
<keyword evidence="5" id="KW-1185">Reference proteome</keyword>
<feature type="domain" description="Solute-binding protein family 5" evidence="3">
    <location>
        <begin position="90"/>
        <end position="428"/>
    </location>
</feature>
<comment type="similarity">
    <text evidence="2">Belongs to the bacterial solute-binding protein 5 family.</text>
</comment>
<dbReference type="Gene3D" id="3.90.76.10">
    <property type="entry name" value="Dipeptide-binding Protein, Domain 1"/>
    <property type="match status" value="1"/>
</dbReference>
<dbReference type="InterPro" id="IPR000914">
    <property type="entry name" value="SBP_5_dom"/>
</dbReference>
<proteinExistence type="inferred from homology"/>
<evidence type="ECO:0000259" key="3">
    <source>
        <dbReference type="Pfam" id="PF00496"/>
    </source>
</evidence>
<dbReference type="OrthoDB" id="9803988at2"/>
<dbReference type="Gene3D" id="3.10.105.10">
    <property type="entry name" value="Dipeptide-binding Protein, Domain 3"/>
    <property type="match status" value="1"/>
</dbReference>
<dbReference type="GO" id="GO:1904680">
    <property type="term" value="F:peptide transmembrane transporter activity"/>
    <property type="evidence" value="ECO:0007669"/>
    <property type="project" value="TreeGrafter"/>
</dbReference>
<dbReference type="InterPro" id="IPR030678">
    <property type="entry name" value="Peptide/Ni-bd"/>
</dbReference>
<dbReference type="Gene3D" id="3.40.190.10">
    <property type="entry name" value="Periplasmic binding protein-like II"/>
    <property type="match status" value="1"/>
</dbReference>
<dbReference type="KEGG" id="pstg:E8M01_16690"/>
<gene>
    <name evidence="4" type="ORF">E8M01_16690</name>
</gene>
<comment type="subcellular location">
    <subcellularLocation>
        <location evidence="1">Periplasm</location>
    </subcellularLocation>
</comment>
<dbReference type="EMBL" id="CP039690">
    <property type="protein sequence ID" value="QCI65703.1"/>
    <property type="molecule type" value="Genomic_DNA"/>
</dbReference>
<dbReference type="PROSITE" id="PS51318">
    <property type="entry name" value="TAT"/>
    <property type="match status" value="1"/>
</dbReference>
<dbReference type="InterPro" id="IPR006311">
    <property type="entry name" value="TAT_signal"/>
</dbReference>
<dbReference type="GO" id="GO:0030288">
    <property type="term" value="C:outer membrane-bounded periplasmic space"/>
    <property type="evidence" value="ECO:0007669"/>
    <property type="project" value="UniProtKB-ARBA"/>
</dbReference>
<evidence type="ECO:0000313" key="5">
    <source>
        <dbReference type="Proteomes" id="UP000298781"/>
    </source>
</evidence>
<dbReference type="Proteomes" id="UP000298781">
    <property type="component" value="Chromosome"/>
</dbReference>
<dbReference type="InterPro" id="IPR039424">
    <property type="entry name" value="SBP_5"/>
</dbReference>